<proteinExistence type="predicted"/>
<protein>
    <submittedName>
        <fullName evidence="1">Uncharacterized protein</fullName>
    </submittedName>
</protein>
<accession>A0A165KR94</accession>
<name>A0A165KR94_EXIGL</name>
<dbReference type="AlphaFoldDB" id="A0A165KR94"/>
<evidence type="ECO:0000313" key="2">
    <source>
        <dbReference type="Proteomes" id="UP000077266"/>
    </source>
</evidence>
<evidence type="ECO:0000313" key="1">
    <source>
        <dbReference type="EMBL" id="KZV96734.1"/>
    </source>
</evidence>
<dbReference type="EMBL" id="KV425939">
    <property type="protein sequence ID" value="KZV96734.1"/>
    <property type="molecule type" value="Genomic_DNA"/>
</dbReference>
<organism evidence="1 2">
    <name type="scientific">Exidia glandulosa HHB12029</name>
    <dbReference type="NCBI Taxonomy" id="1314781"/>
    <lineage>
        <taxon>Eukaryota</taxon>
        <taxon>Fungi</taxon>
        <taxon>Dikarya</taxon>
        <taxon>Basidiomycota</taxon>
        <taxon>Agaricomycotina</taxon>
        <taxon>Agaricomycetes</taxon>
        <taxon>Auriculariales</taxon>
        <taxon>Exidiaceae</taxon>
        <taxon>Exidia</taxon>
    </lineage>
</organism>
<sequence>MLVELLRNRVLEISPNRKDLMALHKNLASLDVFTVTVLGKAGDRCCRGLAKRSLTMHDHLRQSHT</sequence>
<gene>
    <name evidence="1" type="ORF">EXIGLDRAFT_765117</name>
</gene>
<dbReference type="Proteomes" id="UP000077266">
    <property type="component" value="Unassembled WGS sequence"/>
</dbReference>
<dbReference type="InParanoid" id="A0A165KR94"/>
<keyword evidence="2" id="KW-1185">Reference proteome</keyword>
<reference evidence="1 2" key="1">
    <citation type="journal article" date="2016" name="Mol. Biol. Evol.">
        <title>Comparative Genomics of Early-Diverging Mushroom-Forming Fungi Provides Insights into the Origins of Lignocellulose Decay Capabilities.</title>
        <authorList>
            <person name="Nagy L.G."/>
            <person name="Riley R."/>
            <person name="Tritt A."/>
            <person name="Adam C."/>
            <person name="Daum C."/>
            <person name="Floudas D."/>
            <person name="Sun H."/>
            <person name="Yadav J.S."/>
            <person name="Pangilinan J."/>
            <person name="Larsson K.H."/>
            <person name="Matsuura K."/>
            <person name="Barry K."/>
            <person name="Labutti K."/>
            <person name="Kuo R."/>
            <person name="Ohm R.A."/>
            <person name="Bhattacharya S.S."/>
            <person name="Shirouzu T."/>
            <person name="Yoshinaga Y."/>
            <person name="Martin F.M."/>
            <person name="Grigoriev I.V."/>
            <person name="Hibbett D.S."/>
        </authorList>
    </citation>
    <scope>NUCLEOTIDE SEQUENCE [LARGE SCALE GENOMIC DNA]</scope>
    <source>
        <strain evidence="1 2">HHB12029</strain>
    </source>
</reference>